<protein>
    <submittedName>
        <fullName evidence="1">Uncharacterized protein</fullName>
    </submittedName>
</protein>
<comment type="caution">
    <text evidence="1">The sequence shown here is derived from an EMBL/GenBank/DDBJ whole genome shotgun (WGS) entry which is preliminary data.</text>
</comment>
<organism evidence="1 2">
    <name type="scientific">Leptosia nina</name>
    <dbReference type="NCBI Taxonomy" id="320188"/>
    <lineage>
        <taxon>Eukaryota</taxon>
        <taxon>Metazoa</taxon>
        <taxon>Ecdysozoa</taxon>
        <taxon>Arthropoda</taxon>
        <taxon>Hexapoda</taxon>
        <taxon>Insecta</taxon>
        <taxon>Pterygota</taxon>
        <taxon>Neoptera</taxon>
        <taxon>Endopterygota</taxon>
        <taxon>Lepidoptera</taxon>
        <taxon>Glossata</taxon>
        <taxon>Ditrysia</taxon>
        <taxon>Papilionoidea</taxon>
        <taxon>Pieridae</taxon>
        <taxon>Pierinae</taxon>
        <taxon>Leptosia</taxon>
    </lineage>
</organism>
<evidence type="ECO:0000313" key="2">
    <source>
        <dbReference type="Proteomes" id="UP001497472"/>
    </source>
</evidence>
<dbReference type="AlphaFoldDB" id="A0AAV1J7K8"/>
<accession>A0AAV1J7K8</accession>
<name>A0AAV1J7K8_9NEOP</name>
<reference evidence="1 2" key="1">
    <citation type="submission" date="2023-11" db="EMBL/GenBank/DDBJ databases">
        <authorList>
            <person name="Okamura Y."/>
        </authorList>
    </citation>
    <scope>NUCLEOTIDE SEQUENCE [LARGE SCALE GENOMIC DNA]</scope>
</reference>
<evidence type="ECO:0000313" key="1">
    <source>
        <dbReference type="EMBL" id="CAK1545339.1"/>
    </source>
</evidence>
<proteinExistence type="predicted"/>
<gene>
    <name evidence="1" type="ORF">LNINA_LOCUS5002</name>
</gene>
<sequence length="374" mass="42112">MFMAGLRNDERVEDVTSSATASGLGGNFLRDLEMLHSLSSRLRTGYATDYDRHTRFESASLYLNGDGATEEQRSLEIGSSFTLWPWNPKKDSPGDFHREIWVMDVGILPIRNCGDVEAGQVQAQALTASPKYWGSEYRSSRPEGTRPPSVKRSFLLSTALRRRMRELYQRTLGQVVEVNVLRIVFALSRHRAISLALFHAKSEHDRFPSNQFTEGKKRVCFLVITFSSVGTPRGLTATITSRLSRAKPSLDSVTPIYPSPPLSLSTAICNRTAVMNRNRATDLFDSVYTDLICFGAPEGFHVTRRVVPEATLIKSYDINKMSSSANVWNEFREARSGIVLIKSLLSRGIMYMKMKQACTFIFLVSELYKHVLKC</sequence>
<keyword evidence="2" id="KW-1185">Reference proteome</keyword>
<dbReference type="Proteomes" id="UP001497472">
    <property type="component" value="Unassembled WGS sequence"/>
</dbReference>
<dbReference type="EMBL" id="CAVLEF010000006">
    <property type="protein sequence ID" value="CAK1545339.1"/>
    <property type="molecule type" value="Genomic_DNA"/>
</dbReference>